<gene>
    <name evidence="1" type="ORF">T05_7301</name>
</gene>
<organism evidence="1 2">
    <name type="scientific">Trichinella murrelli</name>
    <dbReference type="NCBI Taxonomy" id="144512"/>
    <lineage>
        <taxon>Eukaryota</taxon>
        <taxon>Metazoa</taxon>
        <taxon>Ecdysozoa</taxon>
        <taxon>Nematoda</taxon>
        <taxon>Enoplea</taxon>
        <taxon>Dorylaimia</taxon>
        <taxon>Trichinellida</taxon>
        <taxon>Trichinellidae</taxon>
        <taxon>Trichinella</taxon>
    </lineage>
</organism>
<comment type="caution">
    <text evidence="1">The sequence shown here is derived from an EMBL/GenBank/DDBJ whole genome shotgun (WGS) entry which is preliminary data.</text>
</comment>
<evidence type="ECO:0000313" key="1">
    <source>
        <dbReference type="EMBL" id="KRX42168.1"/>
    </source>
</evidence>
<proteinExistence type="predicted"/>
<dbReference type="OrthoDB" id="5935034at2759"/>
<keyword evidence="2" id="KW-1185">Reference proteome</keyword>
<reference evidence="1 2" key="1">
    <citation type="submission" date="2015-01" db="EMBL/GenBank/DDBJ databases">
        <title>Evolution of Trichinella species and genotypes.</title>
        <authorList>
            <person name="Korhonen P.K."/>
            <person name="Edoardo P."/>
            <person name="Giuseppe L.R."/>
            <person name="Gasser R.B."/>
        </authorList>
    </citation>
    <scope>NUCLEOTIDE SEQUENCE [LARGE SCALE GENOMIC DNA]</scope>
    <source>
        <strain evidence="1">ISS417</strain>
    </source>
</reference>
<dbReference type="AlphaFoldDB" id="A0A0V0TT66"/>
<evidence type="ECO:0000313" key="2">
    <source>
        <dbReference type="Proteomes" id="UP000055048"/>
    </source>
</evidence>
<name>A0A0V0TT66_9BILA</name>
<accession>A0A0V0TT66</accession>
<dbReference type="Proteomes" id="UP000055048">
    <property type="component" value="Unassembled WGS sequence"/>
</dbReference>
<protein>
    <submittedName>
        <fullName evidence="1">Uncharacterized protein</fullName>
    </submittedName>
</protein>
<sequence>MVFKWPLSRGFFTMVNSLCLTSSRGGPARFTHALYEVPPYPQWRQRRDYAGWKRSHPGRSAQGLNSSVQQWHQNCGEIPMNCFGTGADLTALASAAFHALR</sequence>
<dbReference type="EMBL" id="JYDJ01000151">
    <property type="protein sequence ID" value="KRX42168.1"/>
    <property type="molecule type" value="Genomic_DNA"/>
</dbReference>